<name>A0A1D8CZQ9_CHLLM</name>
<dbReference type="RefSeq" id="WP_069810618.1">
    <property type="nucleotide sequence ID" value="NZ_CP017305.1"/>
</dbReference>
<dbReference type="Proteomes" id="UP000095185">
    <property type="component" value="Chromosome"/>
</dbReference>
<dbReference type="EMBL" id="CP017305">
    <property type="protein sequence ID" value="AOS84426.1"/>
    <property type="molecule type" value="Genomic_DNA"/>
</dbReference>
<protein>
    <submittedName>
        <fullName evidence="1">Uncharacterized protein</fullName>
    </submittedName>
</protein>
<evidence type="ECO:0000313" key="1">
    <source>
        <dbReference type="EMBL" id="AOS84426.1"/>
    </source>
</evidence>
<sequence>MSTTDDYRTGKIVEGIRKAEMVLDNRATYPIGDPALERIREKIVAFRPVWITSEQAVELIRQAEMAAVGERVCRALHPESPVTQTVFLDELAEAMAGVEKAEIVTAAEAERIVTRQSRHRFIASMVSGKYLELCAAWPPDCVFCKAERAGIRCIEKSVLNSIL</sequence>
<reference evidence="1" key="1">
    <citation type="submission" date="2016-09" db="EMBL/GenBank/DDBJ databases">
        <title>Genome sequence of Chlorobaculum limnaeum.</title>
        <authorList>
            <person name="Liu Z."/>
            <person name="Tank M."/>
            <person name="Bryant D.A."/>
        </authorList>
    </citation>
    <scope>NUCLEOTIDE SEQUENCE [LARGE SCALE GENOMIC DNA]</scope>
    <source>
        <strain evidence="1">DSM 1677</strain>
    </source>
</reference>
<organism evidence="1 2">
    <name type="scientific">Chlorobaculum limnaeum</name>
    <dbReference type="NCBI Taxonomy" id="274537"/>
    <lineage>
        <taxon>Bacteria</taxon>
        <taxon>Pseudomonadati</taxon>
        <taxon>Chlorobiota</taxon>
        <taxon>Chlorobiia</taxon>
        <taxon>Chlorobiales</taxon>
        <taxon>Chlorobiaceae</taxon>
        <taxon>Chlorobaculum</taxon>
    </lineage>
</organism>
<keyword evidence="2" id="KW-1185">Reference proteome</keyword>
<dbReference type="STRING" id="274537.BIU88_09965"/>
<dbReference type="AlphaFoldDB" id="A0A1D8CZQ9"/>
<evidence type="ECO:0000313" key="2">
    <source>
        <dbReference type="Proteomes" id="UP000095185"/>
    </source>
</evidence>
<gene>
    <name evidence="1" type="ORF">BIU88_09965</name>
</gene>
<dbReference type="KEGG" id="clz:BIU88_09965"/>
<proteinExistence type="predicted"/>
<accession>A0A1D8CZQ9</accession>